<reference evidence="1 2" key="1">
    <citation type="submission" date="2024-03" db="EMBL/GenBank/DDBJ databases">
        <title>Screening, Identification and Application of a Plant Lactobacillus Strain.</title>
        <authorList>
            <person name="Li Y.L."/>
        </authorList>
    </citation>
    <scope>NUCLEOTIDE SEQUENCE [LARGE SCALE GENOMIC DNA]</scope>
    <source>
        <strain evidence="1 2">JDB</strain>
    </source>
</reference>
<dbReference type="Proteomes" id="UP001386972">
    <property type="component" value="Unassembled WGS sequence"/>
</dbReference>
<dbReference type="EMBL" id="JBBNAW010000076">
    <property type="protein sequence ID" value="MEK2612339.1"/>
    <property type="molecule type" value="Genomic_DNA"/>
</dbReference>
<dbReference type="RefSeq" id="WP_340613441.1">
    <property type="nucleotide sequence ID" value="NZ_JBBNAW010000076.1"/>
</dbReference>
<keyword evidence="2" id="KW-1185">Reference proteome</keyword>
<evidence type="ECO:0000313" key="1">
    <source>
        <dbReference type="EMBL" id="MEK2612339.1"/>
    </source>
</evidence>
<proteinExistence type="predicted"/>
<organism evidence="1 2">
    <name type="scientific">Pseudomonas shirazensis</name>
    <dbReference type="NCBI Taxonomy" id="2745494"/>
    <lineage>
        <taxon>Bacteria</taxon>
        <taxon>Pseudomonadati</taxon>
        <taxon>Pseudomonadota</taxon>
        <taxon>Gammaproteobacteria</taxon>
        <taxon>Pseudomonadales</taxon>
        <taxon>Pseudomonadaceae</taxon>
        <taxon>Pseudomonas</taxon>
    </lineage>
</organism>
<comment type="caution">
    <text evidence="1">The sequence shown here is derived from an EMBL/GenBank/DDBJ whole genome shotgun (WGS) entry which is preliminary data.</text>
</comment>
<sequence length="72" mass="8618">KVHVSLFLSHIRIFKERSSQRLEINTHHLSMECSFLSFKHKSQFHCWKQLFRLIQVNQAIRVGAHQQADVFD</sequence>
<protein>
    <submittedName>
        <fullName evidence="1">Uncharacterized protein</fullName>
    </submittedName>
</protein>
<gene>
    <name evidence="1" type="ORF">WLF18_24950</name>
</gene>
<feature type="non-terminal residue" evidence="1">
    <location>
        <position position="1"/>
    </location>
</feature>
<evidence type="ECO:0000313" key="2">
    <source>
        <dbReference type="Proteomes" id="UP001386972"/>
    </source>
</evidence>
<name>A0ABU9A7J3_9PSED</name>
<accession>A0ABU9A7J3</accession>